<comment type="cofactor">
    <cofactor evidence="1 9">
        <name>heme</name>
        <dbReference type="ChEBI" id="CHEBI:30413"/>
    </cofactor>
</comment>
<evidence type="ECO:0000256" key="3">
    <source>
        <dbReference type="ARBA" id="ARBA00010617"/>
    </source>
</evidence>
<sequence length="521" mass="59464">MLVDSLSNLSVISIVSAALAGAWITTCVYQRQRHIDLPLPPGPPKTSWFSGNALDMPRTHPWIKFTEWAKIYGMHKRDIIHLRVHTNHIVILSSYKAVSDLFESRGALYSHRPRREMAFLMGWERVMPFHGYDEDWKMYRRYANQGFNKKAAMKYHASQTRDVYLFLQRLAANSENFVQEFNLLLGKIIMRITYGYVVTDANDPYVKSSDEAIESLGRVTMMGNYLVDSYPFLRHLPTWLPGMGFKTKAFEWSKLPLGMANIPFEWTKKQMAAGIATPSFLSELLEQNVDGCRGEEIIKWTAASMYGGGAHTTVGILNNFILAMLLYPEVARKACEEIDKVVGTDRLPTVMDRPDLPYLECIILETLRWYPVTPLSIPRRVSQDDEYRGYHIPANSTVYNNVYAITRDESIFPDPEKFIPERFDERQKTCGPLSPRDIIFGIGRRVCPGQFIADTSIFLVMSGILATMDITKARDESGDEIEPEILRGPALVCQLRPFKCSISPRSKNVIELINSAIMFNE</sequence>
<accession>A0A2R4RM16</accession>
<dbReference type="GO" id="GO:0020037">
    <property type="term" value="F:heme binding"/>
    <property type="evidence" value="ECO:0007669"/>
    <property type="project" value="InterPro"/>
</dbReference>
<dbReference type="InterPro" id="IPR002401">
    <property type="entry name" value="Cyt_P450_E_grp-I"/>
</dbReference>
<keyword evidence="11" id="KW-1133">Transmembrane helix</keyword>
<comment type="pathway">
    <text evidence="2">Secondary metabolite biosynthesis.</text>
</comment>
<reference evidence="12" key="1">
    <citation type="submission" date="2017-12" db="EMBL/GenBank/DDBJ databases">
        <title>Cytochrome P450 family protein genes from Thanatephorus cucumeris (Frank) Donk.</title>
        <authorList>
            <person name="Lu W."/>
            <person name="Chen X."/>
            <person name="Wang Y."/>
            <person name="Feng J."/>
            <person name="Wu Q."/>
            <person name="Zhu D."/>
        </authorList>
    </citation>
    <scope>NUCLEOTIDE SEQUENCE</scope>
</reference>
<evidence type="ECO:0000256" key="1">
    <source>
        <dbReference type="ARBA" id="ARBA00001971"/>
    </source>
</evidence>
<evidence type="ECO:0000256" key="6">
    <source>
        <dbReference type="ARBA" id="ARBA00023002"/>
    </source>
</evidence>
<organism evidence="12">
    <name type="scientific">Thanatephorus cucumeris</name>
    <name type="common">Black scurf of potato</name>
    <name type="synonym">Rhizoctonia solani</name>
    <dbReference type="NCBI Taxonomy" id="107832"/>
    <lineage>
        <taxon>Eukaryota</taxon>
        <taxon>Fungi</taxon>
        <taxon>Dikarya</taxon>
        <taxon>Basidiomycota</taxon>
        <taxon>Agaricomycotina</taxon>
        <taxon>Agaricomycetes</taxon>
        <taxon>Cantharellales</taxon>
        <taxon>Ceratobasidiaceae</taxon>
        <taxon>Thanatephorus</taxon>
    </lineage>
</organism>
<dbReference type="PRINTS" id="PR00385">
    <property type="entry name" value="P450"/>
</dbReference>
<dbReference type="GO" id="GO:0005506">
    <property type="term" value="F:iron ion binding"/>
    <property type="evidence" value="ECO:0007669"/>
    <property type="project" value="InterPro"/>
</dbReference>
<evidence type="ECO:0000256" key="2">
    <source>
        <dbReference type="ARBA" id="ARBA00005179"/>
    </source>
</evidence>
<keyword evidence="4 9" id="KW-0349">Heme</keyword>
<evidence type="ECO:0000256" key="10">
    <source>
        <dbReference type="RuleBase" id="RU000461"/>
    </source>
</evidence>
<keyword evidence="5 9" id="KW-0479">Metal-binding</keyword>
<feature type="transmembrane region" description="Helical" evidence="11">
    <location>
        <begin position="6"/>
        <end position="29"/>
    </location>
</feature>
<dbReference type="GO" id="GO:0004497">
    <property type="term" value="F:monooxygenase activity"/>
    <property type="evidence" value="ECO:0007669"/>
    <property type="project" value="UniProtKB-KW"/>
</dbReference>
<dbReference type="CDD" id="cd11065">
    <property type="entry name" value="CYP64-like"/>
    <property type="match status" value="1"/>
</dbReference>
<name>A0A2R4RM16_THACU</name>
<protein>
    <submittedName>
        <fullName evidence="12">Cytochrome P450</fullName>
    </submittedName>
</protein>
<dbReference type="EMBL" id="MG721518">
    <property type="protein sequence ID" value="AVZ23858.1"/>
    <property type="molecule type" value="mRNA"/>
</dbReference>
<dbReference type="GO" id="GO:0016705">
    <property type="term" value="F:oxidoreductase activity, acting on paired donors, with incorporation or reduction of molecular oxygen"/>
    <property type="evidence" value="ECO:0007669"/>
    <property type="project" value="InterPro"/>
</dbReference>
<evidence type="ECO:0000313" key="12">
    <source>
        <dbReference type="EMBL" id="AVZ23858.1"/>
    </source>
</evidence>
<dbReference type="PANTHER" id="PTHR46300">
    <property type="entry name" value="P450, PUTATIVE (EUROFUNG)-RELATED-RELATED"/>
    <property type="match status" value="1"/>
</dbReference>
<dbReference type="Pfam" id="PF00067">
    <property type="entry name" value="p450"/>
    <property type="match status" value="1"/>
</dbReference>
<comment type="similarity">
    <text evidence="3 10">Belongs to the cytochrome P450 family.</text>
</comment>
<proteinExistence type="evidence at transcript level"/>
<dbReference type="InterPro" id="IPR017972">
    <property type="entry name" value="Cyt_P450_CS"/>
</dbReference>
<evidence type="ECO:0000256" key="8">
    <source>
        <dbReference type="ARBA" id="ARBA00023033"/>
    </source>
</evidence>
<keyword evidence="8 10" id="KW-0503">Monooxygenase</keyword>
<dbReference type="PANTHER" id="PTHR46300:SF7">
    <property type="entry name" value="P450, PUTATIVE (EUROFUNG)-RELATED"/>
    <property type="match status" value="1"/>
</dbReference>
<dbReference type="Gene3D" id="1.10.630.10">
    <property type="entry name" value="Cytochrome P450"/>
    <property type="match status" value="1"/>
</dbReference>
<evidence type="ECO:0000256" key="4">
    <source>
        <dbReference type="ARBA" id="ARBA00022617"/>
    </source>
</evidence>
<dbReference type="PRINTS" id="PR00463">
    <property type="entry name" value="EP450I"/>
</dbReference>
<keyword evidence="6 10" id="KW-0560">Oxidoreductase</keyword>
<dbReference type="SUPFAM" id="SSF48264">
    <property type="entry name" value="Cytochrome P450"/>
    <property type="match status" value="1"/>
</dbReference>
<evidence type="ECO:0000256" key="5">
    <source>
        <dbReference type="ARBA" id="ARBA00022723"/>
    </source>
</evidence>
<dbReference type="InterPro" id="IPR050364">
    <property type="entry name" value="Cytochrome_P450_fung"/>
</dbReference>
<evidence type="ECO:0000256" key="9">
    <source>
        <dbReference type="PIRSR" id="PIRSR602401-1"/>
    </source>
</evidence>
<dbReference type="AlphaFoldDB" id="A0A2R4RM16"/>
<keyword evidence="11" id="KW-0472">Membrane</keyword>
<evidence type="ECO:0000256" key="11">
    <source>
        <dbReference type="SAM" id="Phobius"/>
    </source>
</evidence>
<keyword evidence="11" id="KW-0812">Transmembrane</keyword>
<feature type="binding site" description="axial binding residue" evidence="9">
    <location>
        <position position="447"/>
    </location>
    <ligand>
        <name>heme</name>
        <dbReference type="ChEBI" id="CHEBI:30413"/>
    </ligand>
    <ligandPart>
        <name>Fe</name>
        <dbReference type="ChEBI" id="CHEBI:18248"/>
    </ligandPart>
</feature>
<dbReference type="InterPro" id="IPR001128">
    <property type="entry name" value="Cyt_P450"/>
</dbReference>
<dbReference type="InterPro" id="IPR036396">
    <property type="entry name" value="Cyt_P450_sf"/>
</dbReference>
<evidence type="ECO:0000256" key="7">
    <source>
        <dbReference type="ARBA" id="ARBA00023004"/>
    </source>
</evidence>
<keyword evidence="7 9" id="KW-0408">Iron</keyword>
<dbReference type="PROSITE" id="PS00086">
    <property type="entry name" value="CYTOCHROME_P450"/>
    <property type="match status" value="1"/>
</dbReference>